<reference evidence="2 3" key="1">
    <citation type="submission" date="2014-12" db="EMBL/GenBank/DDBJ databases">
        <authorList>
            <person name="Kuzmanovic N."/>
            <person name="Pulawska J."/>
            <person name="Obradovic A."/>
        </authorList>
    </citation>
    <scope>NUCLEOTIDE SEQUENCE [LARGE SCALE GENOMIC DNA]</scope>
    <source>
        <strain evidence="2 3">KFB 330</strain>
    </source>
</reference>
<evidence type="ECO:0000259" key="1">
    <source>
        <dbReference type="PROSITE" id="PS51186"/>
    </source>
</evidence>
<dbReference type="InterPro" id="IPR016181">
    <property type="entry name" value="Acyl_CoA_acyltransferase"/>
</dbReference>
<dbReference type="EMBL" id="JWIT01000008">
    <property type="protein sequence ID" value="KJF72812.1"/>
    <property type="molecule type" value="Genomic_DNA"/>
</dbReference>
<dbReference type="InterPro" id="IPR000182">
    <property type="entry name" value="GNAT_dom"/>
</dbReference>
<comment type="caution">
    <text evidence="2">The sequence shown here is derived from an EMBL/GenBank/DDBJ whole genome shotgun (WGS) entry which is preliminary data.</text>
</comment>
<name>A0ABR5D6W6_9HYPH</name>
<organism evidence="2 3">
    <name type="scientific">Agrobacterium arsenijevicii</name>
    <dbReference type="NCBI Taxonomy" id="1585697"/>
    <lineage>
        <taxon>Bacteria</taxon>
        <taxon>Pseudomonadati</taxon>
        <taxon>Pseudomonadota</taxon>
        <taxon>Alphaproteobacteria</taxon>
        <taxon>Hyphomicrobiales</taxon>
        <taxon>Rhizobiaceae</taxon>
        <taxon>Rhizobium/Agrobacterium group</taxon>
        <taxon>Agrobacterium</taxon>
    </lineage>
</organism>
<dbReference type="PROSITE" id="PS51186">
    <property type="entry name" value="GNAT"/>
    <property type="match status" value="1"/>
</dbReference>
<keyword evidence="3" id="KW-1185">Reference proteome</keyword>
<gene>
    <name evidence="2" type="ORF">RP75_14790</name>
</gene>
<sequence>MNTPPSTRSLSIIPATEADIPFIMSVERIPGYAALVGSYDADEHRRRIETANTNYLLCHLGTEPVGFAVVRLDDDGMGNAQLHRIAMARKGLGHGSAFLRQICHMVFTFQDVGRFWLDLLPSNVHAKDVYRRIGFIQEGTMRRALRLKNGNREDLVLMSLLREEWSALDG</sequence>
<dbReference type="Pfam" id="PF00583">
    <property type="entry name" value="Acetyltransf_1"/>
    <property type="match status" value="1"/>
</dbReference>
<accession>A0ABR5D6W6</accession>
<dbReference type="RefSeq" id="WP_045019662.1">
    <property type="nucleotide sequence ID" value="NZ_CP166105.1"/>
</dbReference>
<proteinExistence type="predicted"/>
<feature type="domain" description="N-acetyltransferase" evidence="1">
    <location>
        <begin position="10"/>
        <end position="163"/>
    </location>
</feature>
<dbReference type="Gene3D" id="3.40.630.30">
    <property type="match status" value="1"/>
</dbReference>
<evidence type="ECO:0000313" key="3">
    <source>
        <dbReference type="Proteomes" id="UP000032564"/>
    </source>
</evidence>
<protein>
    <recommendedName>
        <fullName evidence="1">N-acetyltransferase domain-containing protein</fullName>
    </recommendedName>
</protein>
<dbReference type="Proteomes" id="UP000032564">
    <property type="component" value="Unassembled WGS sequence"/>
</dbReference>
<dbReference type="SUPFAM" id="SSF55729">
    <property type="entry name" value="Acyl-CoA N-acyltransferases (Nat)"/>
    <property type="match status" value="1"/>
</dbReference>
<evidence type="ECO:0000313" key="2">
    <source>
        <dbReference type="EMBL" id="KJF72812.1"/>
    </source>
</evidence>